<dbReference type="SUPFAM" id="SSF81901">
    <property type="entry name" value="HCP-like"/>
    <property type="match status" value="1"/>
</dbReference>
<dbReference type="Pfam" id="PF12937">
    <property type="entry name" value="F-box-like"/>
    <property type="match status" value="1"/>
</dbReference>
<evidence type="ECO:0000256" key="4">
    <source>
        <dbReference type="PROSITE-ProRule" id="PRU00134"/>
    </source>
</evidence>
<proteinExistence type="predicted"/>
<dbReference type="PROSITE" id="PS50865">
    <property type="entry name" value="ZF_MYND_2"/>
    <property type="match status" value="1"/>
</dbReference>
<dbReference type="AlphaFoldDB" id="A0A8J5EMF7"/>
<dbReference type="SUPFAM" id="SSF81383">
    <property type="entry name" value="F-box domain"/>
    <property type="match status" value="1"/>
</dbReference>
<dbReference type="Gene3D" id="6.10.140.2220">
    <property type="match status" value="1"/>
</dbReference>
<dbReference type="InterPro" id="IPR006597">
    <property type="entry name" value="Sel1-like"/>
</dbReference>
<comment type="caution">
    <text evidence="6">The sequence shown here is derived from an EMBL/GenBank/DDBJ whole genome shotgun (WGS) entry which is preliminary data.</text>
</comment>
<keyword evidence="1" id="KW-0479">Metal-binding</keyword>
<dbReference type="EMBL" id="JACMSC010000022">
    <property type="protein sequence ID" value="KAG6468778.1"/>
    <property type="molecule type" value="Genomic_DNA"/>
</dbReference>
<sequence length="370" mass="40804">MQRSHLSLIRVGGMGSGTARCFCSESKPCKRSRVQFDEAEYSGEKACLFDCLPDDIVLSILCYLSASADCPSDLVSVMKTCKRMNRLGKNPLVLEKATLKSISIRVENWSPPAHKFLKRCVRAGNVEACYLLGMIECYCLGLRGDGCHTHTRKGLSYLLRASRRGHAAATYSLAVIFFNGTGMGKSQENLSTGFSLCQRATQLGYVDAMRELGHCLQDGYGVAKDVPRGRRLLLDANTRELAVSRSSRPVASAAALPGEGSSRSEYCYLHSDFGCDVPAPEVHPANRFMAEWFQTRQNLGESVRLCANANCSRPETRRFEFRVCSMCALACYCSRACQAVHWKTVHSAACTAAIAARRVRIFNNALARFE</sequence>
<feature type="domain" description="MYND-type" evidence="5">
    <location>
        <begin position="308"/>
        <end position="350"/>
    </location>
</feature>
<dbReference type="GO" id="GO:0008270">
    <property type="term" value="F:zinc ion binding"/>
    <property type="evidence" value="ECO:0007669"/>
    <property type="project" value="UniProtKB-KW"/>
</dbReference>
<keyword evidence="7" id="KW-1185">Reference proteome</keyword>
<gene>
    <name evidence="6" type="ORF">ZIOFF_073471</name>
</gene>
<dbReference type="InterPro" id="IPR036047">
    <property type="entry name" value="F-box-like_dom_sf"/>
</dbReference>
<keyword evidence="2 4" id="KW-0863">Zinc-finger</keyword>
<dbReference type="InterPro" id="IPR001810">
    <property type="entry name" value="F-box_dom"/>
</dbReference>
<dbReference type="Pfam" id="PF08238">
    <property type="entry name" value="Sel1"/>
    <property type="match status" value="1"/>
</dbReference>
<accession>A0A8J5EMF7</accession>
<dbReference type="InterPro" id="IPR057136">
    <property type="entry name" value="At2g35280_TPR_dom"/>
</dbReference>
<dbReference type="InterPro" id="IPR044508">
    <property type="entry name" value="At5g50450/At1g67340-like"/>
</dbReference>
<evidence type="ECO:0000256" key="3">
    <source>
        <dbReference type="ARBA" id="ARBA00022833"/>
    </source>
</evidence>
<dbReference type="Gene3D" id="1.25.40.10">
    <property type="entry name" value="Tetratricopeptide repeat domain"/>
    <property type="match status" value="1"/>
</dbReference>
<reference evidence="6 7" key="1">
    <citation type="submission" date="2020-08" db="EMBL/GenBank/DDBJ databases">
        <title>Plant Genome Project.</title>
        <authorList>
            <person name="Zhang R.-G."/>
        </authorList>
    </citation>
    <scope>NUCLEOTIDE SEQUENCE [LARGE SCALE GENOMIC DNA]</scope>
    <source>
        <tissue evidence="6">Rhizome</tissue>
    </source>
</reference>
<dbReference type="SUPFAM" id="SSF144232">
    <property type="entry name" value="HIT/MYND zinc finger-like"/>
    <property type="match status" value="1"/>
</dbReference>
<protein>
    <recommendedName>
        <fullName evidence="5">MYND-type domain-containing protein</fullName>
    </recommendedName>
</protein>
<keyword evidence="3" id="KW-0862">Zinc</keyword>
<name>A0A8J5EMF7_ZINOF</name>
<dbReference type="Pfam" id="PF23310">
    <property type="entry name" value="TPR_27"/>
    <property type="match status" value="1"/>
</dbReference>
<dbReference type="InterPro" id="IPR011990">
    <property type="entry name" value="TPR-like_helical_dom_sf"/>
</dbReference>
<evidence type="ECO:0000313" key="6">
    <source>
        <dbReference type="EMBL" id="KAG6468778.1"/>
    </source>
</evidence>
<dbReference type="PANTHER" id="PTHR46758">
    <property type="entry name" value="MYND DOMAIN-CONTAINING"/>
    <property type="match status" value="1"/>
</dbReference>
<dbReference type="InterPro" id="IPR002893">
    <property type="entry name" value="Znf_MYND"/>
</dbReference>
<dbReference type="CDD" id="cd09917">
    <property type="entry name" value="F-box_SF"/>
    <property type="match status" value="1"/>
</dbReference>
<dbReference type="Proteomes" id="UP000734854">
    <property type="component" value="Unassembled WGS sequence"/>
</dbReference>
<dbReference type="PANTHER" id="PTHR46758:SF2">
    <property type="entry name" value="OJ1485_B09.11 PROTEIN"/>
    <property type="match status" value="1"/>
</dbReference>
<evidence type="ECO:0000256" key="2">
    <source>
        <dbReference type="ARBA" id="ARBA00022771"/>
    </source>
</evidence>
<evidence type="ECO:0000313" key="7">
    <source>
        <dbReference type="Proteomes" id="UP000734854"/>
    </source>
</evidence>
<organism evidence="6 7">
    <name type="scientific">Zingiber officinale</name>
    <name type="common">Ginger</name>
    <name type="synonym">Amomum zingiber</name>
    <dbReference type="NCBI Taxonomy" id="94328"/>
    <lineage>
        <taxon>Eukaryota</taxon>
        <taxon>Viridiplantae</taxon>
        <taxon>Streptophyta</taxon>
        <taxon>Embryophyta</taxon>
        <taxon>Tracheophyta</taxon>
        <taxon>Spermatophyta</taxon>
        <taxon>Magnoliopsida</taxon>
        <taxon>Liliopsida</taxon>
        <taxon>Zingiberales</taxon>
        <taxon>Zingiberaceae</taxon>
        <taxon>Zingiber</taxon>
    </lineage>
</organism>
<evidence type="ECO:0000259" key="5">
    <source>
        <dbReference type="PROSITE" id="PS50865"/>
    </source>
</evidence>
<evidence type="ECO:0000256" key="1">
    <source>
        <dbReference type="ARBA" id="ARBA00022723"/>
    </source>
</evidence>